<gene>
    <name evidence="1" type="ORF">OIU77_027353</name>
</gene>
<comment type="caution">
    <text evidence="1">The sequence shown here is derived from an EMBL/GenBank/DDBJ whole genome shotgun (WGS) entry which is preliminary data.</text>
</comment>
<proteinExistence type="predicted"/>
<reference evidence="1" key="1">
    <citation type="submission" date="2022-10" db="EMBL/GenBank/DDBJ databases">
        <authorList>
            <person name="Hyden B.L."/>
            <person name="Feng K."/>
            <person name="Yates T."/>
            <person name="Jawdy S."/>
            <person name="Smart L.B."/>
            <person name="Muchero W."/>
        </authorList>
    </citation>
    <scope>NUCLEOTIDE SEQUENCE</scope>
    <source>
        <tissue evidence="1">Shoot tip</tissue>
    </source>
</reference>
<name>A0ABQ9BS38_9ROSI</name>
<accession>A0ABQ9BS38</accession>
<dbReference type="EMBL" id="JAPFFI010000007">
    <property type="protein sequence ID" value="KAJ6388981.1"/>
    <property type="molecule type" value="Genomic_DNA"/>
</dbReference>
<sequence length="67" mass="7512">MASAISQRRMEKLGGHLLQFGYLKFHVAFRWWMVEDEGFGAWNGGGDVGPVYPPRISPWNVLLCSGS</sequence>
<dbReference type="Proteomes" id="UP001141253">
    <property type="component" value="Chromosome 3"/>
</dbReference>
<evidence type="ECO:0000313" key="1">
    <source>
        <dbReference type="EMBL" id="KAJ6388981.1"/>
    </source>
</evidence>
<keyword evidence="2" id="KW-1185">Reference proteome</keyword>
<reference evidence="1" key="2">
    <citation type="journal article" date="2023" name="Int. J. Mol. Sci.">
        <title>De Novo Assembly and Annotation of 11 Diverse Shrub Willow (Salix) Genomes Reveals Novel Gene Organization in Sex-Linked Regions.</title>
        <authorList>
            <person name="Hyden B."/>
            <person name="Feng K."/>
            <person name="Yates T.B."/>
            <person name="Jawdy S."/>
            <person name="Cereghino C."/>
            <person name="Smart L.B."/>
            <person name="Muchero W."/>
        </authorList>
    </citation>
    <scope>NUCLEOTIDE SEQUENCE</scope>
    <source>
        <tissue evidence="1">Shoot tip</tissue>
    </source>
</reference>
<organism evidence="1 2">
    <name type="scientific">Salix suchowensis</name>
    <dbReference type="NCBI Taxonomy" id="1278906"/>
    <lineage>
        <taxon>Eukaryota</taxon>
        <taxon>Viridiplantae</taxon>
        <taxon>Streptophyta</taxon>
        <taxon>Embryophyta</taxon>
        <taxon>Tracheophyta</taxon>
        <taxon>Spermatophyta</taxon>
        <taxon>Magnoliopsida</taxon>
        <taxon>eudicotyledons</taxon>
        <taxon>Gunneridae</taxon>
        <taxon>Pentapetalae</taxon>
        <taxon>rosids</taxon>
        <taxon>fabids</taxon>
        <taxon>Malpighiales</taxon>
        <taxon>Salicaceae</taxon>
        <taxon>Saliceae</taxon>
        <taxon>Salix</taxon>
    </lineage>
</organism>
<protein>
    <submittedName>
        <fullName evidence="1">Uncharacterized protein</fullName>
    </submittedName>
</protein>
<evidence type="ECO:0000313" key="2">
    <source>
        <dbReference type="Proteomes" id="UP001141253"/>
    </source>
</evidence>